<keyword evidence="4" id="KW-1185">Reference proteome</keyword>
<evidence type="ECO:0000313" key="4">
    <source>
        <dbReference type="Proteomes" id="UP001321786"/>
    </source>
</evidence>
<dbReference type="PANTHER" id="PTHR37300">
    <property type="entry name" value="UPF0291 PROTEIN CBO2609/CLC_2481"/>
    <property type="match status" value="1"/>
</dbReference>
<keyword evidence="1 2" id="KW-0963">Cytoplasm</keyword>
<evidence type="ECO:0000256" key="2">
    <source>
        <dbReference type="HAMAP-Rule" id="MF_01103"/>
    </source>
</evidence>
<evidence type="ECO:0000313" key="3">
    <source>
        <dbReference type="EMBL" id="BEP28955.1"/>
    </source>
</evidence>
<dbReference type="Proteomes" id="UP001321786">
    <property type="component" value="Chromosome"/>
</dbReference>
<comment type="similarity">
    <text evidence="2">Belongs to the UPF0291 family.</text>
</comment>
<proteinExistence type="inferred from homology"/>
<reference evidence="3 4" key="1">
    <citation type="submission" date="2023-08" db="EMBL/GenBank/DDBJ databases">
        <title>Helicovermis profunda gen. nov., sp. nov., a novel mesophilic, fermentative bacterium within the Bacillota from a deep-sea hydrothermal vent chimney.</title>
        <authorList>
            <person name="Miyazaki U."/>
            <person name="Mizutani D."/>
            <person name="Hashimoto Y."/>
            <person name="Tame A."/>
            <person name="Sawayama S."/>
            <person name="Miyazaki J."/>
            <person name="Takai K."/>
            <person name="Nakagawa S."/>
        </authorList>
    </citation>
    <scope>NUCLEOTIDE SEQUENCE [LARGE SCALE GENOMIC DNA]</scope>
    <source>
        <strain evidence="3 4">S502</strain>
    </source>
</reference>
<accession>A0AAU9EV32</accession>
<dbReference type="Gene3D" id="1.10.287.540">
    <property type="entry name" value="Helix hairpin bin"/>
    <property type="match status" value="1"/>
</dbReference>
<evidence type="ECO:0000256" key="1">
    <source>
        <dbReference type="ARBA" id="ARBA00022490"/>
    </source>
</evidence>
<dbReference type="GO" id="GO:0005737">
    <property type="term" value="C:cytoplasm"/>
    <property type="evidence" value="ECO:0007669"/>
    <property type="project" value="UniProtKB-SubCell"/>
</dbReference>
<dbReference type="HAMAP" id="MF_01103">
    <property type="entry name" value="UPF0291"/>
    <property type="match status" value="1"/>
</dbReference>
<dbReference type="AlphaFoldDB" id="A0AAU9EV32"/>
<sequence>MLEKDKMARINFLANKAKSQKLSEEELLEQKKLRTEYLKSFRKSFKARLENLDIEYVEDLEKKN</sequence>
<dbReference type="SUPFAM" id="SSF158221">
    <property type="entry name" value="YnzC-like"/>
    <property type="match status" value="1"/>
</dbReference>
<gene>
    <name evidence="3" type="ORF">HLPR_12860</name>
</gene>
<dbReference type="InterPro" id="IPR009242">
    <property type="entry name" value="DUF896"/>
</dbReference>
<dbReference type="KEGG" id="hprf:HLPR_12860"/>
<dbReference type="PANTHER" id="PTHR37300:SF1">
    <property type="entry name" value="UPF0291 PROTEIN YNZC"/>
    <property type="match status" value="1"/>
</dbReference>
<dbReference type="Pfam" id="PF05979">
    <property type="entry name" value="DUF896"/>
    <property type="match status" value="1"/>
</dbReference>
<dbReference type="EMBL" id="AP028654">
    <property type="protein sequence ID" value="BEP28955.1"/>
    <property type="molecule type" value="Genomic_DNA"/>
</dbReference>
<name>A0AAU9EV32_9FIRM</name>
<comment type="subcellular location">
    <subcellularLocation>
        <location evidence="2">Cytoplasm</location>
    </subcellularLocation>
</comment>
<protein>
    <recommendedName>
        <fullName evidence="2">UPF0291 protein HLPR_12860</fullName>
    </recommendedName>
</protein>
<organism evidence="3 4">
    <name type="scientific">Helicovermis profundi</name>
    <dbReference type="NCBI Taxonomy" id="3065157"/>
    <lineage>
        <taxon>Bacteria</taxon>
        <taxon>Bacillati</taxon>
        <taxon>Bacillota</taxon>
        <taxon>Clostridia</taxon>
        <taxon>Helicovermis</taxon>
    </lineage>
</organism>